<evidence type="ECO:0000313" key="21">
    <source>
        <dbReference type="Proteomes" id="UP001156882"/>
    </source>
</evidence>
<keyword evidence="19" id="KW-0732">Signal</keyword>
<feature type="chain" id="PRO_5045205531" description="CDP-diacylglycerol pyrophosphatase" evidence="19">
    <location>
        <begin position="26"/>
        <end position="257"/>
    </location>
</feature>
<comment type="similarity">
    <text evidence="5">Belongs to the Cdh family.</text>
</comment>
<proteinExistence type="inferred from homology"/>
<gene>
    <name evidence="20" type="primary">cdh</name>
    <name evidence="20" type="ORF">GCM10007874_45110</name>
</gene>
<evidence type="ECO:0000256" key="5">
    <source>
        <dbReference type="ARBA" id="ARBA00006435"/>
    </source>
</evidence>
<keyword evidence="16" id="KW-1208">Phospholipid metabolism</keyword>
<name>A0ABQ6CRZ8_9HYPH</name>
<evidence type="ECO:0000256" key="7">
    <source>
        <dbReference type="ARBA" id="ARBA00019608"/>
    </source>
</evidence>
<dbReference type="InterPro" id="IPR036265">
    <property type="entry name" value="HIT-like_sf"/>
</dbReference>
<sequence>MVLNRLFVASTFALAIVFAVGPATAGNPSALWDIVSGKCVSEQSQQVAQPTCAQVDISQGLGNGFAVLKDNATSKPFEYLLIPTTRIAGTEDPRLLEPLAPNYFEDAWEARHFIGKSLGTEPQRDMVALAINSMQDRSQDQFHIHVDCIRGDVRSKLKENDQNFGSQSTQLDLPSPDHPYAVLRLVEQNLAGSNPFQLVAQGLPGASGHMGLMTIVIVGATFPNGQEGFYVLASQASSSMSAHGEDLIDPDCRLANR</sequence>
<keyword evidence="15" id="KW-0594">Phospholipid biosynthesis</keyword>
<dbReference type="InterPro" id="IPR003763">
    <property type="entry name" value="CDP-diacylglyc_Pase"/>
</dbReference>
<evidence type="ECO:0000256" key="18">
    <source>
        <dbReference type="ARBA" id="ARBA00032892"/>
    </source>
</evidence>
<dbReference type="EMBL" id="BSPC01000051">
    <property type="protein sequence ID" value="GLS21494.1"/>
    <property type="molecule type" value="Genomic_DNA"/>
</dbReference>
<evidence type="ECO:0000256" key="13">
    <source>
        <dbReference type="ARBA" id="ARBA00023098"/>
    </source>
</evidence>
<evidence type="ECO:0000256" key="15">
    <source>
        <dbReference type="ARBA" id="ARBA00023209"/>
    </source>
</evidence>
<dbReference type="RefSeq" id="WP_284314533.1">
    <property type="nucleotide sequence ID" value="NZ_BSPC01000051.1"/>
</dbReference>
<evidence type="ECO:0000256" key="9">
    <source>
        <dbReference type="ARBA" id="ARBA00022516"/>
    </source>
</evidence>
<evidence type="ECO:0000256" key="1">
    <source>
        <dbReference type="ARBA" id="ARBA00001007"/>
    </source>
</evidence>
<keyword evidence="8" id="KW-1003">Cell membrane</keyword>
<evidence type="ECO:0000256" key="12">
    <source>
        <dbReference type="ARBA" id="ARBA00022989"/>
    </source>
</evidence>
<comment type="catalytic activity">
    <reaction evidence="1">
        <text>a CDP-1,2-diacyl-sn-glycerol + H2O = a 1,2-diacyl-sn-glycero-3-phosphate + CMP + 2 H(+)</text>
        <dbReference type="Rhea" id="RHEA:15221"/>
        <dbReference type="ChEBI" id="CHEBI:15377"/>
        <dbReference type="ChEBI" id="CHEBI:15378"/>
        <dbReference type="ChEBI" id="CHEBI:58332"/>
        <dbReference type="ChEBI" id="CHEBI:58608"/>
        <dbReference type="ChEBI" id="CHEBI:60377"/>
        <dbReference type="EC" id="3.6.1.26"/>
    </reaction>
</comment>
<keyword evidence="14" id="KW-0472">Membrane</keyword>
<evidence type="ECO:0000256" key="17">
    <source>
        <dbReference type="ARBA" id="ARBA00032888"/>
    </source>
</evidence>
<dbReference type="Pfam" id="PF02611">
    <property type="entry name" value="CDH"/>
    <property type="match status" value="1"/>
</dbReference>
<dbReference type="PIRSF" id="PIRSF001273">
    <property type="entry name" value="CDH"/>
    <property type="match status" value="1"/>
</dbReference>
<evidence type="ECO:0000256" key="6">
    <source>
        <dbReference type="ARBA" id="ARBA00012375"/>
    </source>
</evidence>
<keyword evidence="12" id="KW-1133">Transmembrane helix</keyword>
<comment type="pathway">
    <text evidence="3">Phospholipid metabolism; CDP-diacylglycerol degradation; phosphatidate from CDP-diacylglycerol: step 1/1.</text>
</comment>
<comment type="subcellular location">
    <subcellularLocation>
        <location evidence="2">Cell membrane</location>
        <topology evidence="2">Single-pass membrane protein</topology>
    </subcellularLocation>
</comment>
<evidence type="ECO:0000256" key="8">
    <source>
        <dbReference type="ARBA" id="ARBA00022475"/>
    </source>
</evidence>
<evidence type="ECO:0000256" key="2">
    <source>
        <dbReference type="ARBA" id="ARBA00004162"/>
    </source>
</evidence>
<reference evidence="21" key="1">
    <citation type="journal article" date="2019" name="Int. J. Syst. Evol. Microbiol.">
        <title>The Global Catalogue of Microorganisms (GCM) 10K type strain sequencing project: providing services to taxonomists for standard genome sequencing and annotation.</title>
        <authorList>
            <consortium name="The Broad Institute Genomics Platform"/>
            <consortium name="The Broad Institute Genome Sequencing Center for Infectious Disease"/>
            <person name="Wu L."/>
            <person name="Ma J."/>
        </authorList>
    </citation>
    <scope>NUCLEOTIDE SEQUENCE [LARGE SCALE GENOMIC DNA]</scope>
    <source>
        <strain evidence="21">NBRC 101365</strain>
    </source>
</reference>
<evidence type="ECO:0000256" key="3">
    <source>
        <dbReference type="ARBA" id="ARBA00004927"/>
    </source>
</evidence>
<feature type="signal peptide" evidence="19">
    <location>
        <begin position="1"/>
        <end position="25"/>
    </location>
</feature>
<evidence type="ECO:0000256" key="11">
    <source>
        <dbReference type="ARBA" id="ARBA00022801"/>
    </source>
</evidence>
<dbReference type="Gene3D" id="3.30.428.30">
    <property type="entry name" value="HIT family - CDH-like"/>
    <property type="match status" value="1"/>
</dbReference>
<evidence type="ECO:0000256" key="19">
    <source>
        <dbReference type="SAM" id="SignalP"/>
    </source>
</evidence>
<organism evidence="20 21">
    <name type="scientific">Labrys miyagiensis</name>
    <dbReference type="NCBI Taxonomy" id="346912"/>
    <lineage>
        <taxon>Bacteria</taxon>
        <taxon>Pseudomonadati</taxon>
        <taxon>Pseudomonadota</taxon>
        <taxon>Alphaproteobacteria</taxon>
        <taxon>Hyphomicrobiales</taxon>
        <taxon>Xanthobacteraceae</taxon>
        <taxon>Labrys</taxon>
    </lineage>
</organism>
<evidence type="ECO:0000256" key="4">
    <source>
        <dbReference type="ARBA" id="ARBA00005189"/>
    </source>
</evidence>
<keyword evidence="9" id="KW-0444">Lipid biosynthesis</keyword>
<keyword evidence="11" id="KW-0378">Hydrolase</keyword>
<keyword evidence="13" id="KW-0443">Lipid metabolism</keyword>
<protein>
    <recommendedName>
        <fullName evidence="7">CDP-diacylglycerol pyrophosphatase</fullName>
        <ecNumber evidence="6">3.6.1.26</ecNumber>
    </recommendedName>
    <alternativeName>
        <fullName evidence="17">CDP-diacylglycerol phosphatidylhydrolase</fullName>
    </alternativeName>
    <alternativeName>
        <fullName evidence="18">CDP-diglyceride hydrolase</fullName>
    </alternativeName>
</protein>
<keyword evidence="21" id="KW-1185">Reference proteome</keyword>
<keyword evidence="10" id="KW-0812">Transmembrane</keyword>
<dbReference type="SUPFAM" id="SSF54197">
    <property type="entry name" value="HIT-like"/>
    <property type="match status" value="1"/>
</dbReference>
<accession>A0ABQ6CRZ8</accession>
<evidence type="ECO:0000256" key="16">
    <source>
        <dbReference type="ARBA" id="ARBA00023264"/>
    </source>
</evidence>
<comment type="pathway">
    <text evidence="4">Lipid metabolism.</text>
</comment>
<dbReference type="EC" id="3.6.1.26" evidence="6"/>
<evidence type="ECO:0000256" key="10">
    <source>
        <dbReference type="ARBA" id="ARBA00022692"/>
    </source>
</evidence>
<evidence type="ECO:0000256" key="14">
    <source>
        <dbReference type="ARBA" id="ARBA00023136"/>
    </source>
</evidence>
<comment type="caution">
    <text evidence="20">The sequence shown here is derived from an EMBL/GenBank/DDBJ whole genome shotgun (WGS) entry which is preliminary data.</text>
</comment>
<evidence type="ECO:0000313" key="20">
    <source>
        <dbReference type="EMBL" id="GLS21494.1"/>
    </source>
</evidence>
<dbReference type="Proteomes" id="UP001156882">
    <property type="component" value="Unassembled WGS sequence"/>
</dbReference>